<reference evidence="2" key="1">
    <citation type="submission" date="2016-11" db="EMBL/GenBank/DDBJ databases">
        <authorList>
            <person name="Varghese N."/>
            <person name="Submissions S."/>
        </authorList>
    </citation>
    <scope>NUCLEOTIDE SEQUENCE [LARGE SCALE GENOMIC DNA]</scope>
    <source>
        <strain evidence="2">DSM 27623</strain>
    </source>
</reference>
<protein>
    <submittedName>
        <fullName evidence="1">Uncharacterized protein</fullName>
    </submittedName>
</protein>
<gene>
    <name evidence="1" type="ORF">SAMN05444409_1483</name>
</gene>
<accession>A0A1N6FUF3</accession>
<dbReference type="AlphaFoldDB" id="A0A1N6FUF3"/>
<organism evidence="1 2">
    <name type="scientific">Epilithonimonas zeae</name>
    <dbReference type="NCBI Taxonomy" id="1416779"/>
    <lineage>
        <taxon>Bacteria</taxon>
        <taxon>Pseudomonadati</taxon>
        <taxon>Bacteroidota</taxon>
        <taxon>Flavobacteriia</taxon>
        <taxon>Flavobacteriales</taxon>
        <taxon>Weeksellaceae</taxon>
        <taxon>Chryseobacterium group</taxon>
        <taxon>Epilithonimonas</taxon>
    </lineage>
</organism>
<dbReference type="RefSeq" id="WP_074234239.1">
    <property type="nucleotide sequence ID" value="NZ_FSRK01000001.1"/>
</dbReference>
<evidence type="ECO:0000313" key="1">
    <source>
        <dbReference type="EMBL" id="SIN98873.1"/>
    </source>
</evidence>
<dbReference type="Proteomes" id="UP000185207">
    <property type="component" value="Unassembled WGS sequence"/>
</dbReference>
<sequence>MEASKCPGIPSQIKGAFHDTKSQKDFNVPELAAQKYIELKKRFLDVNHWKDQCGKGSTDFKLYNDLGETLERLPQVGDFVRIDIPGPGDFRARGFDWVRIVDLSAQFVNADEIESQLMICRPSRMPGDTSGNISHFYSQEATSSFRIARGKNFIRVGIYGRNETPNYTKTGFINKIRNFIITLGGFAKVTKIQWKCLADGLLDF</sequence>
<dbReference type="OrthoDB" id="947646at2"/>
<dbReference type="STRING" id="1416779.SAMN05444409_1483"/>
<name>A0A1N6FUF3_9FLAO</name>
<proteinExistence type="predicted"/>
<dbReference type="EMBL" id="FSRK01000001">
    <property type="protein sequence ID" value="SIN98873.1"/>
    <property type="molecule type" value="Genomic_DNA"/>
</dbReference>
<keyword evidence="2" id="KW-1185">Reference proteome</keyword>
<evidence type="ECO:0000313" key="2">
    <source>
        <dbReference type="Proteomes" id="UP000185207"/>
    </source>
</evidence>